<dbReference type="PROSITE" id="PS51186">
    <property type="entry name" value="GNAT"/>
    <property type="match status" value="1"/>
</dbReference>
<protein>
    <submittedName>
        <fullName evidence="4">GNAT family N-acetyltransferase</fullName>
        <ecNumber evidence="4">2.3.-.-</ecNumber>
    </submittedName>
</protein>
<reference evidence="5" key="1">
    <citation type="journal article" date="2019" name="Int. J. Syst. Evol. Microbiol.">
        <title>The Global Catalogue of Microorganisms (GCM) 10K type strain sequencing project: providing services to taxonomists for standard genome sequencing and annotation.</title>
        <authorList>
            <consortium name="The Broad Institute Genomics Platform"/>
            <consortium name="The Broad Institute Genome Sequencing Center for Infectious Disease"/>
            <person name="Wu L."/>
            <person name="Ma J."/>
        </authorList>
    </citation>
    <scope>NUCLEOTIDE SEQUENCE [LARGE SCALE GENOMIC DNA]</scope>
    <source>
        <strain evidence="5">CGMCC 4.7177</strain>
    </source>
</reference>
<accession>A0ABW4SJ47</accession>
<organism evidence="4 5">
    <name type="scientific">Sporosarcina siberiensis</name>
    <dbReference type="NCBI Taxonomy" id="1365606"/>
    <lineage>
        <taxon>Bacteria</taxon>
        <taxon>Bacillati</taxon>
        <taxon>Bacillota</taxon>
        <taxon>Bacilli</taxon>
        <taxon>Bacillales</taxon>
        <taxon>Caryophanaceae</taxon>
        <taxon>Sporosarcina</taxon>
    </lineage>
</organism>
<dbReference type="SUPFAM" id="SSF55729">
    <property type="entry name" value="Acyl-CoA N-acyltransferases (Nat)"/>
    <property type="match status" value="1"/>
</dbReference>
<evidence type="ECO:0000313" key="5">
    <source>
        <dbReference type="Proteomes" id="UP001597218"/>
    </source>
</evidence>
<evidence type="ECO:0000256" key="1">
    <source>
        <dbReference type="ARBA" id="ARBA00022679"/>
    </source>
</evidence>
<dbReference type="EMBL" id="JBHUGI010000034">
    <property type="protein sequence ID" value="MFD1929169.1"/>
    <property type="molecule type" value="Genomic_DNA"/>
</dbReference>
<dbReference type="InterPro" id="IPR000182">
    <property type="entry name" value="GNAT_dom"/>
</dbReference>
<feature type="domain" description="N-acetyltransferase" evidence="3">
    <location>
        <begin position="1"/>
        <end position="134"/>
    </location>
</feature>
<dbReference type="PANTHER" id="PTHR43800:SF1">
    <property type="entry name" value="PEPTIDYL-LYSINE N-ACETYLTRANSFERASE YJAB"/>
    <property type="match status" value="1"/>
</dbReference>
<evidence type="ECO:0000313" key="4">
    <source>
        <dbReference type="EMBL" id="MFD1929169.1"/>
    </source>
</evidence>
<dbReference type="Gene3D" id="3.40.630.30">
    <property type="match status" value="1"/>
</dbReference>
<evidence type="ECO:0000259" key="3">
    <source>
        <dbReference type="PROSITE" id="PS51186"/>
    </source>
</evidence>
<dbReference type="InterPro" id="IPR016181">
    <property type="entry name" value="Acyl_CoA_acyltransferase"/>
</dbReference>
<dbReference type="PANTHER" id="PTHR43800">
    <property type="entry name" value="PEPTIDYL-LYSINE N-ACETYLTRANSFERASE YJAB"/>
    <property type="match status" value="1"/>
</dbReference>
<sequence length="134" mass="15486">MKCTRLFVDVFNQEPWNDKWSEEMAEKYLLDYTNTPGFLGILAVEGDVIIGFIFGAHRVWWSGNEFFINEMCVNAEKQKNGIGSMLLNYLLKELDSENVSNLSLLTDRGIPAEAFYKKNGFIEIDRLMFLSRDV</sequence>
<evidence type="ECO:0000256" key="2">
    <source>
        <dbReference type="ARBA" id="ARBA00023315"/>
    </source>
</evidence>
<gene>
    <name evidence="4" type="ORF">ACFSFY_14095</name>
</gene>
<keyword evidence="2 4" id="KW-0012">Acyltransferase</keyword>
<dbReference type="RefSeq" id="WP_381539095.1">
    <property type="nucleotide sequence ID" value="NZ_JBHUGI010000034.1"/>
</dbReference>
<dbReference type="Proteomes" id="UP001597218">
    <property type="component" value="Unassembled WGS sequence"/>
</dbReference>
<dbReference type="CDD" id="cd04301">
    <property type="entry name" value="NAT_SF"/>
    <property type="match status" value="1"/>
</dbReference>
<keyword evidence="1 4" id="KW-0808">Transferase</keyword>
<dbReference type="GO" id="GO:0016746">
    <property type="term" value="F:acyltransferase activity"/>
    <property type="evidence" value="ECO:0007669"/>
    <property type="project" value="UniProtKB-KW"/>
</dbReference>
<dbReference type="Pfam" id="PF00583">
    <property type="entry name" value="Acetyltransf_1"/>
    <property type="match status" value="1"/>
</dbReference>
<dbReference type="EC" id="2.3.-.-" evidence="4"/>
<name>A0ABW4SJ47_9BACL</name>
<proteinExistence type="predicted"/>
<keyword evidence="5" id="KW-1185">Reference proteome</keyword>
<comment type="caution">
    <text evidence="4">The sequence shown here is derived from an EMBL/GenBank/DDBJ whole genome shotgun (WGS) entry which is preliminary data.</text>
</comment>